<feature type="domain" description="Putative zinc-finger" evidence="1">
    <location>
        <begin position="11"/>
        <end position="45"/>
    </location>
</feature>
<evidence type="ECO:0000313" key="2">
    <source>
        <dbReference type="EMBL" id="EFV13611.1"/>
    </source>
</evidence>
<protein>
    <recommendedName>
        <fullName evidence="1">Putative zinc-finger domain-containing protein</fullName>
    </recommendedName>
</protein>
<evidence type="ECO:0000313" key="3">
    <source>
        <dbReference type="Proteomes" id="UP000004816"/>
    </source>
</evidence>
<proteinExistence type="predicted"/>
<name>E5XPW0_SEGRC</name>
<dbReference type="eggNOG" id="COG5660">
    <property type="taxonomic scope" value="Bacteria"/>
</dbReference>
<keyword evidence="3" id="KW-1185">Reference proteome</keyword>
<reference evidence="2 3" key="1">
    <citation type="journal article" date="2011" name="Stand. Genomic Sci.">
        <title>High quality draft genome sequence of Segniliparus rugosus CDC 945(T)= (ATCC BAA-974(T)).</title>
        <authorList>
            <person name="Earl A.M."/>
            <person name="Desjardins C.A."/>
            <person name="Fitzgerald M.G."/>
            <person name="Arachchi H.M."/>
            <person name="Zeng Q."/>
            <person name="Mehta T."/>
            <person name="Griggs A."/>
            <person name="Birren B.W."/>
            <person name="Toney N.C."/>
            <person name="Carr J."/>
            <person name="Posey J."/>
            <person name="Butler W.R."/>
        </authorList>
    </citation>
    <scope>NUCLEOTIDE SEQUENCE [LARGE SCALE GENOMIC DNA]</scope>
    <source>
        <strain evidence="3">ATCC BAA-974 / DSM 45345 / CCUG 50838 / CIP 108380 / JCM 13579 / CDC 945</strain>
    </source>
</reference>
<dbReference type="RefSeq" id="WP_007469135.1">
    <property type="nucleotide sequence ID" value="NZ_KI391953.1"/>
</dbReference>
<dbReference type="AlphaFoldDB" id="E5XPW0"/>
<gene>
    <name evidence="2" type="ORF">HMPREF9336_01532</name>
</gene>
<dbReference type="Pfam" id="PF13490">
    <property type="entry name" value="zf-HC2"/>
    <property type="match status" value="1"/>
</dbReference>
<accession>E5XPW0</accession>
<sequence length="119" mass="13219">MRSVPGDSIQCDLCQEALSARLDGEREPVPAIRVDEHVAACDSCADWWRQAQAQAAALRLGSLPLAPVFHVELPKRQLSWRARVSGWLRKPGSVELRAPEGARFGRKTSHLRVIEEPAE</sequence>
<evidence type="ECO:0000259" key="1">
    <source>
        <dbReference type="Pfam" id="PF13490"/>
    </source>
</evidence>
<organism evidence="2 3">
    <name type="scientific">Segniliparus rugosus (strain ATCC BAA-974 / DSM 45345 / CCUG 50838 / CIP 108380 / JCM 13579 / CDC 945)</name>
    <dbReference type="NCBI Taxonomy" id="679197"/>
    <lineage>
        <taxon>Bacteria</taxon>
        <taxon>Bacillati</taxon>
        <taxon>Actinomycetota</taxon>
        <taxon>Actinomycetes</taxon>
        <taxon>Mycobacteriales</taxon>
        <taxon>Segniliparaceae</taxon>
        <taxon>Segniliparus</taxon>
    </lineage>
</organism>
<dbReference type="OrthoDB" id="5197868at2"/>
<dbReference type="STRING" id="679197.HMPREF9336_01532"/>
<dbReference type="InterPro" id="IPR027383">
    <property type="entry name" value="Znf_put"/>
</dbReference>
<dbReference type="EMBL" id="ACZI02000001">
    <property type="protein sequence ID" value="EFV13611.1"/>
    <property type="molecule type" value="Genomic_DNA"/>
</dbReference>
<comment type="caution">
    <text evidence="2">The sequence shown here is derived from an EMBL/GenBank/DDBJ whole genome shotgun (WGS) entry which is preliminary data.</text>
</comment>
<dbReference type="Proteomes" id="UP000004816">
    <property type="component" value="Unassembled WGS sequence"/>
</dbReference>
<dbReference type="HOGENOM" id="CLU_2059793_0_0_11"/>